<name>A0A5S5CWQ7_9ACTN</name>
<comment type="caution">
    <text evidence="1">The sequence shown here is derived from an EMBL/GenBank/DDBJ whole genome shotgun (WGS) entry which is preliminary data.</text>
</comment>
<evidence type="ECO:0000313" key="1">
    <source>
        <dbReference type="EMBL" id="TYP87448.1"/>
    </source>
</evidence>
<evidence type="ECO:0000313" key="2">
    <source>
        <dbReference type="Proteomes" id="UP000322499"/>
    </source>
</evidence>
<reference evidence="1 2" key="1">
    <citation type="submission" date="2019-07" db="EMBL/GenBank/DDBJ databases">
        <title>Genomic Encyclopedia of Archaeal and Bacterial Type Strains, Phase II (KMG-II): from individual species to whole genera.</title>
        <authorList>
            <person name="Goeker M."/>
        </authorList>
    </citation>
    <scope>NUCLEOTIDE SEQUENCE [LARGE SCALE GENOMIC DNA]</scope>
    <source>
        <strain evidence="1 2">DSM 46842</strain>
    </source>
</reference>
<gene>
    <name evidence="1" type="ORF">BD833_10635</name>
</gene>
<dbReference type="Proteomes" id="UP000322499">
    <property type="component" value="Unassembled WGS sequence"/>
</dbReference>
<accession>A0A5S5CWQ7</accession>
<organism evidence="1 2">
    <name type="scientific">Blastococcus xanthinilyticus</name>
    <dbReference type="NCBI Taxonomy" id="1564164"/>
    <lineage>
        <taxon>Bacteria</taxon>
        <taxon>Bacillati</taxon>
        <taxon>Actinomycetota</taxon>
        <taxon>Actinomycetes</taxon>
        <taxon>Geodermatophilales</taxon>
        <taxon>Geodermatophilaceae</taxon>
        <taxon>Blastococcus</taxon>
    </lineage>
</organism>
<proteinExistence type="predicted"/>
<keyword evidence="2" id="KW-1185">Reference proteome</keyword>
<dbReference type="AlphaFoldDB" id="A0A5S5CWQ7"/>
<protein>
    <submittedName>
        <fullName evidence="1">Uncharacterized protein</fullName>
    </submittedName>
</protein>
<dbReference type="EMBL" id="VNHW01000006">
    <property type="protein sequence ID" value="TYP87448.1"/>
    <property type="molecule type" value="Genomic_DNA"/>
</dbReference>
<sequence length="155" mass="16383">MPSTQVVDSLVAVGLLAFGVVYGGTTLSGHRRQLLAQLADLVAQIRPLLFSLCQLPACRHGRILGSGGARRLGVGPLDSVPGTFFGLRLRDQRGFRSSDRSVAVTMCLDQPRLGDGQLLGHIGRLRIGLLSLCIDGREGVGQLSVQSVSLGLGLR</sequence>